<name>A0A0I9N5S4_BRUMA</name>
<dbReference type="InterPro" id="IPR003599">
    <property type="entry name" value="Ig_sub"/>
</dbReference>
<evidence type="ECO:0000313" key="8">
    <source>
        <dbReference type="EMBL" id="CTP81394.1"/>
    </source>
</evidence>
<keyword evidence="4" id="KW-1015">Disulfide bond</keyword>
<dbReference type="Gene3D" id="3.80.10.10">
    <property type="entry name" value="Ribonuclease Inhibitor"/>
    <property type="match status" value="2"/>
</dbReference>
<evidence type="ECO:0000259" key="7">
    <source>
        <dbReference type="PROSITE" id="PS50835"/>
    </source>
</evidence>
<evidence type="ECO:0000256" key="2">
    <source>
        <dbReference type="ARBA" id="ARBA00022729"/>
    </source>
</evidence>
<dbReference type="PANTHER" id="PTHR24369">
    <property type="entry name" value="ANTIGEN BSP, PUTATIVE-RELATED"/>
    <property type="match status" value="1"/>
</dbReference>
<dbReference type="SUPFAM" id="SSF52058">
    <property type="entry name" value="L domain-like"/>
    <property type="match status" value="1"/>
</dbReference>
<evidence type="ECO:0000256" key="6">
    <source>
        <dbReference type="SAM" id="SignalP"/>
    </source>
</evidence>
<dbReference type="InterPro" id="IPR001611">
    <property type="entry name" value="Leu-rich_rpt"/>
</dbReference>
<dbReference type="SMART" id="SM00409">
    <property type="entry name" value="IG"/>
    <property type="match status" value="1"/>
</dbReference>
<dbReference type="Pfam" id="PF13855">
    <property type="entry name" value="LRR_8"/>
    <property type="match status" value="3"/>
</dbReference>
<dbReference type="InterPro" id="IPR050541">
    <property type="entry name" value="LRR_TM_domain-containing"/>
</dbReference>
<dbReference type="PROSITE" id="PS50835">
    <property type="entry name" value="IG_LIKE"/>
    <property type="match status" value="1"/>
</dbReference>
<keyword evidence="5" id="KW-0812">Transmembrane</keyword>
<dbReference type="Pfam" id="PF13927">
    <property type="entry name" value="Ig_3"/>
    <property type="match status" value="1"/>
</dbReference>
<protein>
    <submittedName>
        <fullName evidence="8">Bm4776</fullName>
    </submittedName>
</protein>
<dbReference type="WormBase" id="Bm4776">
    <property type="protein sequence ID" value="BM46468"/>
    <property type="gene ID" value="WBGene00225037"/>
</dbReference>
<feature type="transmembrane region" description="Helical" evidence="5">
    <location>
        <begin position="694"/>
        <end position="713"/>
    </location>
</feature>
<organism evidence="8">
    <name type="scientific">Brugia malayi</name>
    <name type="common">Filarial nematode worm</name>
    <dbReference type="NCBI Taxonomy" id="6279"/>
    <lineage>
        <taxon>Eukaryota</taxon>
        <taxon>Metazoa</taxon>
        <taxon>Ecdysozoa</taxon>
        <taxon>Nematoda</taxon>
        <taxon>Chromadorea</taxon>
        <taxon>Rhabditida</taxon>
        <taxon>Spirurina</taxon>
        <taxon>Spiruromorpha</taxon>
        <taxon>Filarioidea</taxon>
        <taxon>Onchocercidae</taxon>
        <taxon>Brugia</taxon>
    </lineage>
</organism>
<feature type="signal peptide" evidence="6">
    <location>
        <begin position="1"/>
        <end position="23"/>
    </location>
</feature>
<evidence type="ECO:0000256" key="4">
    <source>
        <dbReference type="ARBA" id="ARBA00023157"/>
    </source>
</evidence>
<keyword evidence="5" id="KW-0472">Membrane</keyword>
<dbReference type="Gene3D" id="2.60.40.10">
    <property type="entry name" value="Immunoglobulins"/>
    <property type="match status" value="1"/>
</dbReference>
<feature type="chain" id="PRO_5018719318" evidence="6">
    <location>
        <begin position="24"/>
        <end position="755"/>
    </location>
</feature>
<dbReference type="PROSITE" id="PS51450">
    <property type="entry name" value="LRR"/>
    <property type="match status" value="4"/>
</dbReference>
<dbReference type="InterPro" id="IPR013783">
    <property type="entry name" value="Ig-like_fold"/>
</dbReference>
<dbReference type="InterPro" id="IPR007110">
    <property type="entry name" value="Ig-like_dom"/>
</dbReference>
<feature type="domain" description="Ig-like" evidence="7">
    <location>
        <begin position="523"/>
        <end position="599"/>
    </location>
</feature>
<gene>
    <name evidence="8 9" type="ORF">Bm4776</name>
    <name evidence="8" type="ORF">BM_Bm4776</name>
</gene>
<keyword evidence="1" id="KW-0433">Leucine-rich repeat</keyword>
<evidence type="ECO:0000256" key="5">
    <source>
        <dbReference type="SAM" id="Phobius"/>
    </source>
</evidence>
<reference evidence="8" key="1">
    <citation type="journal article" date="2007" name="Science">
        <title>Draft genome of the filarial nematode parasite Brugia malayi.</title>
        <authorList>
            <person name="Ghedin E."/>
            <person name="Wang S."/>
            <person name="Spiro D."/>
            <person name="Caler E."/>
            <person name="Zhao Q."/>
            <person name="Crabtree J."/>
            <person name="Allen J.E."/>
            <person name="Delcher A.L."/>
            <person name="Guiliano D.B."/>
            <person name="Miranda-Saavedra D."/>
            <person name="Angiuoli S.V."/>
            <person name="Creasy T."/>
            <person name="Amedeo P."/>
            <person name="Haas B."/>
            <person name="El-Sayed N.M."/>
            <person name="Wortman J.R."/>
            <person name="Feldblyum T."/>
            <person name="Tallon L."/>
            <person name="Schatz M."/>
            <person name="Shumway M."/>
            <person name="Koo H."/>
            <person name="Salzberg S.L."/>
            <person name="Schobel S."/>
            <person name="Pertea M."/>
            <person name="Pop M."/>
            <person name="White O."/>
            <person name="Barton G.J."/>
            <person name="Carlow C.K."/>
            <person name="Crawford M.J."/>
            <person name="Daub J."/>
            <person name="Dimmic M.W."/>
            <person name="Estes C.F."/>
            <person name="Foster J.M."/>
            <person name="Ganatra M."/>
            <person name="Gregory W.F."/>
            <person name="Johnson N.M."/>
            <person name="Jin J."/>
            <person name="Komuniecki R."/>
            <person name="Korf I."/>
            <person name="Kumar S."/>
            <person name="Laney S."/>
            <person name="Li B.W."/>
            <person name="Li W."/>
            <person name="Lindblom T.H."/>
            <person name="Lustigman S."/>
            <person name="Ma D."/>
            <person name="Maina C.V."/>
            <person name="Martin D.M."/>
            <person name="McCarter J.P."/>
            <person name="McReynolds L."/>
            <person name="Mitreva M."/>
            <person name="Nutman T.B."/>
            <person name="Parkinson J."/>
            <person name="Peregrin-Alvarez J.M."/>
            <person name="Poole C."/>
            <person name="Ren Q."/>
            <person name="Saunders L."/>
            <person name="Sluder A.E."/>
            <person name="Smith K."/>
            <person name="Stanke M."/>
            <person name="Unnasch T.R."/>
            <person name="Ware J."/>
            <person name="Wei A.D."/>
            <person name="Weil G."/>
            <person name="Williams D.J."/>
            <person name="Zhang Y."/>
            <person name="Williams S.A."/>
            <person name="Fraser-Liggett C."/>
            <person name="Slatko B."/>
            <person name="Blaxter M.L."/>
            <person name="Scott A.L."/>
        </authorList>
    </citation>
    <scope>NUCLEOTIDE SEQUENCE</scope>
    <source>
        <strain evidence="8">FR3</strain>
    </source>
</reference>
<keyword evidence="5" id="KW-1133">Transmembrane helix</keyword>
<evidence type="ECO:0000313" key="9">
    <source>
        <dbReference type="WormBase" id="Bm4776"/>
    </source>
</evidence>
<dbReference type="InterPro" id="IPR032675">
    <property type="entry name" value="LRR_dom_sf"/>
</dbReference>
<dbReference type="EMBL" id="LN856981">
    <property type="protein sequence ID" value="CTP81394.1"/>
    <property type="molecule type" value="Genomic_DNA"/>
</dbReference>
<keyword evidence="2 6" id="KW-0732">Signal</keyword>
<dbReference type="SMART" id="SM00369">
    <property type="entry name" value="LRR_TYP"/>
    <property type="match status" value="10"/>
</dbReference>
<keyword evidence="3" id="KW-0677">Repeat</keyword>
<dbReference type="SMART" id="SM00408">
    <property type="entry name" value="IGc2"/>
    <property type="match status" value="1"/>
</dbReference>
<dbReference type="InterPro" id="IPR036179">
    <property type="entry name" value="Ig-like_dom_sf"/>
</dbReference>
<sequence length="755" mass="86263">MKTNLRQAALLLILNTLPWVDDAVTFAWIRGQIDWLTRDMEWSTVKYDCELKFDEGVDSSIKFGVKILLLIRITRKGQGRVASTSIFSSHFFADYFRASLSTHLPKQAVHRDLFSVIWPILSSLPLEAMGLSCLLALFCLSVLCFHGCGTTPCSELCRCYSRENVRVMDCSHSTLQRFVPFETILNDSQSYNSAKPISNNYEFSLSEVVEVDISHSNLENVPSFDGFYHLKRLNLAYNKIRSVSDEALASLRYLEELNLSHNQISYISGIAFKSLFSLQKIDLGWNMLKTLSFSQDIPNLKELYLNDNLIEDILPELPLNFSSLKTLSLANNTISHLQSKSLMKCYKLENLNLARNPFLEVPAQALRHVASTLVKLNLSSTHITTIRSDDFANLLVIQEIDLSNTKMAKIEENSFRNLPKLLQLHLNDNQELKEIHHAAFRSLPSLLLLHLHNCNLSCLHDLNPQLFQSLQRLTLHGNPLLFNCNLTWLQHFRHTTVLDRQGIKCISNSKRYQDLHTSGKSPPRIVGLPAATAVMERQRLVLTCNAIGNPRPTVQWRDPTDTETPKGQFLIFEEINQNQSGTYHCLAYSEAGSVEAKISVEVIPDLRLQVFSINSTVALVTWNGRLPVITSRLRIRFRDNSTEFVRDAEVDEEKIAVRFFREIFADSVEVCLLDGETELICDYFDNRDEKQGSFLYLNLFIILFCFLLCIYSLKSKLKQVDRTVKMMRMTINLDRGPVFYNSNALAIEIVSRTEL</sequence>
<dbReference type="InterPro" id="IPR003591">
    <property type="entry name" value="Leu-rich_rpt_typical-subtyp"/>
</dbReference>
<dbReference type="SUPFAM" id="SSF48726">
    <property type="entry name" value="Immunoglobulin"/>
    <property type="match status" value="1"/>
</dbReference>
<accession>A0A0I9N5S4</accession>
<dbReference type="GO" id="GO:0005886">
    <property type="term" value="C:plasma membrane"/>
    <property type="evidence" value="ECO:0007669"/>
    <property type="project" value="TreeGrafter"/>
</dbReference>
<evidence type="ECO:0000256" key="1">
    <source>
        <dbReference type="ARBA" id="ARBA00022614"/>
    </source>
</evidence>
<dbReference type="PANTHER" id="PTHR24369:SF210">
    <property type="entry name" value="CHAOPTIN-RELATED"/>
    <property type="match status" value="1"/>
</dbReference>
<dbReference type="AlphaFoldDB" id="A0A0I9N5S4"/>
<evidence type="ECO:0000256" key="3">
    <source>
        <dbReference type="ARBA" id="ARBA00022737"/>
    </source>
</evidence>
<dbReference type="OMA" id="LPAWAFW"/>
<proteinExistence type="predicted"/>
<dbReference type="InterPro" id="IPR003598">
    <property type="entry name" value="Ig_sub2"/>
</dbReference>
<reference evidence="8" key="2">
    <citation type="submission" date="2012-12" db="EMBL/GenBank/DDBJ databases">
        <authorList>
            <person name="Gao Y.W."/>
            <person name="Fan S.T."/>
            <person name="Sun H.T."/>
            <person name="Wang Z."/>
            <person name="Gao X.L."/>
            <person name="Li Y.G."/>
            <person name="Wang T.C."/>
            <person name="Zhang K."/>
            <person name="Xu W.W."/>
            <person name="Yu Z.J."/>
            <person name="Xia X.Z."/>
        </authorList>
    </citation>
    <scope>NUCLEOTIDE SEQUENCE</scope>
    <source>
        <strain evidence="8">FR3</strain>
    </source>
</reference>